<sequence length="195" mass="21602">MHYLGALGAGGILAGTIIEAMGIPFPGGVMVIIAGFLVDQDRLNFYHVLLAAVGGFDLGALIAYLIGRRVGEPFFQRYGNYLHITPQKFERAQSWLTRSAAAFIIVGRFVPMISNLTPYMAGVSKLSPARFLFYNSIFAVIWASFNLAVGIVFGQNWERISRLTRSWLPLGAAVLLLLYLVYLYLRHQKKTAGKI</sequence>
<feature type="transmembrane region" description="Helical" evidence="7">
    <location>
        <begin position="131"/>
        <end position="154"/>
    </location>
</feature>
<keyword evidence="5 7" id="KW-1133">Transmembrane helix</keyword>
<dbReference type="GO" id="GO:0005886">
    <property type="term" value="C:plasma membrane"/>
    <property type="evidence" value="ECO:0007669"/>
    <property type="project" value="UniProtKB-SubCell"/>
</dbReference>
<dbReference type="AlphaFoldDB" id="A0A1B7LH77"/>
<feature type="transmembrane region" description="Helical" evidence="7">
    <location>
        <begin position="166"/>
        <end position="185"/>
    </location>
</feature>
<organism evidence="9 10">
    <name type="scientific">Desulfotomaculum copahuensis</name>
    <dbReference type="NCBI Taxonomy" id="1838280"/>
    <lineage>
        <taxon>Bacteria</taxon>
        <taxon>Bacillati</taxon>
        <taxon>Bacillota</taxon>
        <taxon>Clostridia</taxon>
        <taxon>Eubacteriales</taxon>
        <taxon>Desulfotomaculaceae</taxon>
        <taxon>Desulfotomaculum</taxon>
    </lineage>
</organism>
<evidence type="ECO:0000256" key="7">
    <source>
        <dbReference type="SAM" id="Phobius"/>
    </source>
</evidence>
<protein>
    <recommendedName>
        <fullName evidence="8">VTT domain-containing protein</fullName>
    </recommendedName>
</protein>
<keyword evidence="6 7" id="KW-0472">Membrane</keyword>
<dbReference type="PANTHER" id="PTHR42709:SF6">
    <property type="entry name" value="UNDECAPRENYL PHOSPHATE TRANSPORTER A"/>
    <property type="match status" value="1"/>
</dbReference>
<dbReference type="Proteomes" id="UP000078532">
    <property type="component" value="Unassembled WGS sequence"/>
</dbReference>
<evidence type="ECO:0000256" key="1">
    <source>
        <dbReference type="ARBA" id="ARBA00004651"/>
    </source>
</evidence>
<dbReference type="EMBL" id="LYVF01000062">
    <property type="protein sequence ID" value="OAT85542.1"/>
    <property type="molecule type" value="Genomic_DNA"/>
</dbReference>
<dbReference type="InterPro" id="IPR051311">
    <property type="entry name" value="DedA_domain"/>
</dbReference>
<keyword evidence="3" id="KW-1003">Cell membrane</keyword>
<name>A0A1B7LH77_9FIRM</name>
<feature type="transmembrane region" description="Helical" evidence="7">
    <location>
        <begin position="45"/>
        <end position="66"/>
    </location>
</feature>
<keyword evidence="4 7" id="KW-0812">Transmembrane</keyword>
<evidence type="ECO:0000256" key="5">
    <source>
        <dbReference type="ARBA" id="ARBA00022989"/>
    </source>
</evidence>
<evidence type="ECO:0000256" key="3">
    <source>
        <dbReference type="ARBA" id="ARBA00022475"/>
    </source>
</evidence>
<evidence type="ECO:0000256" key="4">
    <source>
        <dbReference type="ARBA" id="ARBA00022692"/>
    </source>
</evidence>
<evidence type="ECO:0000313" key="9">
    <source>
        <dbReference type="EMBL" id="OAT85542.1"/>
    </source>
</evidence>
<proteinExistence type="inferred from homology"/>
<keyword evidence="10" id="KW-1185">Reference proteome</keyword>
<gene>
    <name evidence="9" type="ORF">A6M21_05930</name>
</gene>
<evidence type="ECO:0000313" key="10">
    <source>
        <dbReference type="Proteomes" id="UP000078532"/>
    </source>
</evidence>
<dbReference type="STRING" id="1838280.A6M21_05930"/>
<dbReference type="Pfam" id="PF09335">
    <property type="entry name" value="VTT_dom"/>
    <property type="match status" value="1"/>
</dbReference>
<comment type="subcellular location">
    <subcellularLocation>
        <location evidence="1">Cell membrane</location>
        <topology evidence="1">Multi-pass membrane protein</topology>
    </subcellularLocation>
</comment>
<comment type="caution">
    <text evidence="9">The sequence shown here is derived from an EMBL/GenBank/DDBJ whole genome shotgun (WGS) entry which is preliminary data.</text>
</comment>
<accession>A0A1B7LH77</accession>
<evidence type="ECO:0000256" key="6">
    <source>
        <dbReference type="ARBA" id="ARBA00023136"/>
    </source>
</evidence>
<dbReference type="InterPro" id="IPR032816">
    <property type="entry name" value="VTT_dom"/>
</dbReference>
<comment type="similarity">
    <text evidence="2">Belongs to the DedA family.</text>
</comment>
<feature type="domain" description="VTT" evidence="8">
    <location>
        <begin position="25"/>
        <end position="150"/>
    </location>
</feature>
<reference evidence="9 10" key="1">
    <citation type="submission" date="2016-04" db="EMBL/GenBank/DDBJ databases">
        <authorList>
            <person name="Evans L.H."/>
            <person name="Alamgir A."/>
            <person name="Owens N."/>
            <person name="Weber N.D."/>
            <person name="Virtaneva K."/>
            <person name="Barbian K."/>
            <person name="Babar A."/>
            <person name="Rosenke K."/>
        </authorList>
    </citation>
    <scope>NUCLEOTIDE SEQUENCE [LARGE SCALE GENOMIC DNA]</scope>
    <source>
        <strain evidence="9 10">LMa1</strain>
    </source>
</reference>
<dbReference type="PANTHER" id="PTHR42709">
    <property type="entry name" value="ALKALINE PHOSPHATASE LIKE PROTEIN"/>
    <property type="match status" value="1"/>
</dbReference>
<feature type="transmembrane region" description="Helical" evidence="7">
    <location>
        <begin position="100"/>
        <end position="119"/>
    </location>
</feature>
<evidence type="ECO:0000256" key="2">
    <source>
        <dbReference type="ARBA" id="ARBA00010792"/>
    </source>
</evidence>
<feature type="transmembrane region" description="Helical" evidence="7">
    <location>
        <begin position="12"/>
        <end position="38"/>
    </location>
</feature>
<evidence type="ECO:0000259" key="8">
    <source>
        <dbReference type="Pfam" id="PF09335"/>
    </source>
</evidence>